<protein>
    <submittedName>
        <fullName evidence="1">Uncharacterized protein</fullName>
    </submittedName>
</protein>
<organism evidence="1 3">
    <name type="scientific">Caproicibacterium lactatifermentans</name>
    <dbReference type="NCBI Taxonomy" id="2666138"/>
    <lineage>
        <taxon>Bacteria</taxon>
        <taxon>Bacillati</taxon>
        <taxon>Bacillota</taxon>
        <taxon>Clostridia</taxon>
        <taxon>Eubacteriales</taxon>
        <taxon>Oscillospiraceae</taxon>
        <taxon>Caproicibacterium</taxon>
    </lineage>
</organism>
<dbReference type="KEGG" id="clf:GJQ69_00845"/>
<keyword evidence="4" id="KW-1185">Reference proteome</keyword>
<dbReference type="EMBL" id="CP046051">
    <property type="protein sequence ID" value="QKN23162.1"/>
    <property type="molecule type" value="Genomic_DNA"/>
</dbReference>
<dbReference type="EMBL" id="CP046161">
    <property type="protein sequence ID" value="QKO30251.1"/>
    <property type="molecule type" value="Genomic_DNA"/>
</dbReference>
<dbReference type="AlphaFoldDB" id="A0A859DQV2"/>
<dbReference type="Proteomes" id="UP000509623">
    <property type="component" value="Chromosome"/>
</dbReference>
<reference evidence="2" key="2">
    <citation type="journal article" date="2021" name="Appl. Environ. Microbiol.">
        <title>Adaptability of a Caproate-Producing Bacterium Contributes to Its Dominance in an Anaerobic Fermentation System.</title>
        <authorList>
            <person name="Wang H."/>
            <person name="Gu Y."/>
            <person name="Zhou W."/>
            <person name="Zhao D."/>
            <person name="Qiao Z."/>
            <person name="Zheng J."/>
            <person name="Gao J."/>
            <person name="Chen X."/>
            <person name="Ren C."/>
            <person name="Xu Y."/>
        </authorList>
    </citation>
    <scope>NUCLEOTIDE SEQUENCE</scope>
    <source>
        <strain evidence="2">JNU-WLY1368</strain>
    </source>
</reference>
<sequence>MTDGYTRVVAAYLAGWDTVPVYWDADELDMHTYAIDINWCDEEHIHCPADLAGRIVPHKDYERLWRKRCMEM</sequence>
<evidence type="ECO:0000313" key="1">
    <source>
        <dbReference type="EMBL" id="QKN23162.1"/>
    </source>
</evidence>
<reference evidence="3 4" key="1">
    <citation type="submission" date="2019-11" db="EMBL/GenBank/DDBJ databases">
        <authorList>
            <person name="Ren C."/>
            <person name="Wang H."/>
            <person name="Xu Y."/>
        </authorList>
    </citation>
    <scope>NUCLEOTIDE SEQUENCE [LARGE SCALE GENOMIC DNA]</scope>
    <source>
        <strain evidence="4">JNU-WLY1368</strain>
        <strain evidence="1 3">LBM 19010</strain>
    </source>
</reference>
<name>A0A859DQV2_9FIRM</name>
<accession>A0A859DQV2</accession>
<evidence type="ECO:0000313" key="2">
    <source>
        <dbReference type="EMBL" id="QKO30251.1"/>
    </source>
</evidence>
<proteinExistence type="predicted"/>
<evidence type="ECO:0000313" key="3">
    <source>
        <dbReference type="Proteomes" id="UP000501316"/>
    </source>
</evidence>
<dbReference type="Proteomes" id="UP000501316">
    <property type="component" value="Chromosome"/>
</dbReference>
<reference evidence="2" key="3">
    <citation type="journal article" date="2022" name="Int. J. Syst. Evol. Microbiol.">
        <title>Caproicibacterium lactatifermentans sp. nov., isolated from pit clay used for the production of Chinese strong aroma-type liquor.</title>
        <authorList>
            <person name="Wang H."/>
            <person name="Gu Y."/>
            <person name="Zhao D."/>
            <person name="Qiao Z."/>
            <person name="Zheng J."/>
            <person name="Gao J."/>
            <person name="Ren C."/>
            <person name="Xu Y."/>
        </authorList>
    </citation>
    <scope>NUCLEOTIDE SEQUENCE</scope>
    <source>
        <strain evidence="2">JNU-WLY1368</strain>
    </source>
</reference>
<dbReference type="RefSeq" id="WP_174192665.1">
    <property type="nucleotide sequence ID" value="NZ_CP046051.1"/>
</dbReference>
<gene>
    <name evidence="1" type="ORF">GJQ69_00845</name>
    <name evidence="2" type="ORF">GKP14_04015</name>
</gene>
<evidence type="ECO:0000313" key="4">
    <source>
        <dbReference type="Proteomes" id="UP000509623"/>
    </source>
</evidence>